<gene>
    <name evidence="2" type="ORF">SAMN04488090_3069</name>
</gene>
<keyword evidence="1" id="KW-0732">Signal</keyword>
<keyword evidence="3" id="KW-1185">Reference proteome</keyword>
<protein>
    <recommendedName>
        <fullName evidence="4">DUF4197 domain-containing protein</fullName>
    </recommendedName>
</protein>
<name>A0A1G9RVW5_9BACT</name>
<feature type="chain" id="PRO_5011649898" description="DUF4197 domain-containing protein" evidence="1">
    <location>
        <begin position="21"/>
        <end position="253"/>
    </location>
</feature>
<accession>A0A1G9RVW5</accession>
<dbReference type="Proteomes" id="UP000198901">
    <property type="component" value="Unassembled WGS sequence"/>
</dbReference>
<sequence length="253" mass="27631">MKKLVTTAVVLAFSLQIAQAQTDTTQKKGGLGGFLEKAGNILRQTTGGNSSSMGSDEIARGLKEALTIGIKNGSEQASQKDGYFGNALIKIMLPPDVQKAEKTLRKIGLGKQVDNFMLTMNRGAEEAAKKAFPIFVDAITKITIQDAIGILRGDKNAATLYLKRTAFDGLYKEFTPVIKTSLAKTQATKYYGDIANTYNRIPLIPEKINPDLNDYVTRKAIDGLFLLVEQEEAKIRENPAARVTDLLKKVFGQ</sequence>
<dbReference type="InterPro" id="IPR025245">
    <property type="entry name" value="DUF4197"/>
</dbReference>
<evidence type="ECO:0000256" key="1">
    <source>
        <dbReference type="SAM" id="SignalP"/>
    </source>
</evidence>
<dbReference type="AlphaFoldDB" id="A0A1G9RVW5"/>
<dbReference type="EMBL" id="FNGS01000005">
    <property type="protein sequence ID" value="SDM27371.1"/>
    <property type="molecule type" value="Genomic_DNA"/>
</dbReference>
<evidence type="ECO:0000313" key="3">
    <source>
        <dbReference type="Proteomes" id="UP000198901"/>
    </source>
</evidence>
<dbReference type="Pfam" id="PF13852">
    <property type="entry name" value="DUF4197"/>
    <property type="match status" value="1"/>
</dbReference>
<feature type="signal peptide" evidence="1">
    <location>
        <begin position="1"/>
        <end position="20"/>
    </location>
</feature>
<dbReference type="RefSeq" id="WP_176785566.1">
    <property type="nucleotide sequence ID" value="NZ_FNGS01000005.1"/>
</dbReference>
<evidence type="ECO:0008006" key="4">
    <source>
        <dbReference type="Google" id="ProtNLM"/>
    </source>
</evidence>
<dbReference type="STRING" id="563176.SAMN04488090_3069"/>
<proteinExistence type="predicted"/>
<reference evidence="2 3" key="1">
    <citation type="submission" date="2016-10" db="EMBL/GenBank/DDBJ databases">
        <authorList>
            <person name="de Groot N.N."/>
        </authorList>
    </citation>
    <scope>NUCLEOTIDE SEQUENCE [LARGE SCALE GENOMIC DNA]</scope>
    <source>
        <strain evidence="2 3">DSM 21668</strain>
    </source>
</reference>
<evidence type="ECO:0000313" key="2">
    <source>
        <dbReference type="EMBL" id="SDM27371.1"/>
    </source>
</evidence>
<organism evidence="2 3">
    <name type="scientific">Siphonobacter aquaeclarae</name>
    <dbReference type="NCBI Taxonomy" id="563176"/>
    <lineage>
        <taxon>Bacteria</taxon>
        <taxon>Pseudomonadati</taxon>
        <taxon>Bacteroidota</taxon>
        <taxon>Cytophagia</taxon>
        <taxon>Cytophagales</taxon>
        <taxon>Cytophagaceae</taxon>
        <taxon>Siphonobacter</taxon>
    </lineage>
</organism>